<evidence type="ECO:0000256" key="2">
    <source>
        <dbReference type="ARBA" id="ARBA00022448"/>
    </source>
</evidence>
<evidence type="ECO:0000256" key="3">
    <source>
        <dbReference type="ARBA" id="ARBA00022452"/>
    </source>
</evidence>
<keyword evidence="6" id="KW-0732">Signal</keyword>
<evidence type="ECO:0000313" key="15">
    <source>
        <dbReference type="Proteomes" id="UP001254257"/>
    </source>
</evidence>
<evidence type="ECO:0000256" key="9">
    <source>
        <dbReference type="ARBA" id="ARBA00023077"/>
    </source>
</evidence>
<evidence type="ECO:0000256" key="11">
    <source>
        <dbReference type="ARBA" id="ARBA00023237"/>
    </source>
</evidence>
<dbReference type="NCBIfam" id="TIGR01783">
    <property type="entry name" value="TonB-siderophor"/>
    <property type="match status" value="1"/>
</dbReference>
<dbReference type="InterPro" id="IPR010105">
    <property type="entry name" value="TonB_sidphr_rcpt"/>
</dbReference>
<dbReference type="EMBL" id="JAWDID010000051">
    <property type="protein sequence ID" value="MDU0342877.1"/>
    <property type="molecule type" value="Genomic_DNA"/>
</dbReference>
<accession>A0ABU3SDK0</accession>
<dbReference type="SUPFAM" id="SSF56935">
    <property type="entry name" value="Porins"/>
    <property type="match status" value="1"/>
</dbReference>
<gene>
    <name evidence="14" type="ORF">RKE40_23520</name>
</gene>
<keyword evidence="7" id="KW-0408">Iron</keyword>
<dbReference type="PANTHER" id="PTHR32552:SF68">
    <property type="entry name" value="FERRICHROME OUTER MEMBRANE TRANSPORTER_PHAGE RECEPTOR"/>
    <property type="match status" value="1"/>
</dbReference>
<evidence type="ECO:0000256" key="6">
    <source>
        <dbReference type="ARBA" id="ARBA00022729"/>
    </source>
</evidence>
<evidence type="ECO:0000256" key="8">
    <source>
        <dbReference type="ARBA" id="ARBA00023065"/>
    </source>
</evidence>
<keyword evidence="5 12" id="KW-0812">Transmembrane</keyword>
<dbReference type="InterPro" id="IPR039426">
    <property type="entry name" value="TonB-dep_rcpt-like"/>
</dbReference>
<dbReference type="InterPro" id="IPR036942">
    <property type="entry name" value="Beta-barrel_TonB_sf"/>
</dbReference>
<keyword evidence="3 12" id="KW-1134">Transmembrane beta strand</keyword>
<evidence type="ECO:0000256" key="10">
    <source>
        <dbReference type="ARBA" id="ARBA00023136"/>
    </source>
</evidence>
<keyword evidence="9" id="KW-0798">TonB box</keyword>
<evidence type="ECO:0000256" key="12">
    <source>
        <dbReference type="PROSITE-ProRule" id="PRU01360"/>
    </source>
</evidence>
<evidence type="ECO:0000256" key="4">
    <source>
        <dbReference type="ARBA" id="ARBA00022496"/>
    </source>
</evidence>
<comment type="similarity">
    <text evidence="12">Belongs to the TonB-dependent receptor family.</text>
</comment>
<comment type="caution">
    <text evidence="14">The sequence shown here is derived from an EMBL/GenBank/DDBJ whole genome shotgun (WGS) entry which is preliminary data.</text>
</comment>
<keyword evidence="4" id="KW-0410">Iron transport</keyword>
<comment type="subcellular location">
    <subcellularLocation>
        <location evidence="1 12">Cell outer membrane</location>
        <topology evidence="1 12">Multi-pass membrane protein</topology>
    </subcellularLocation>
</comment>
<protein>
    <submittedName>
        <fullName evidence="14">TonB-dependent siderophore receptor</fullName>
    </submittedName>
</protein>
<evidence type="ECO:0000256" key="7">
    <source>
        <dbReference type="ARBA" id="ARBA00023004"/>
    </source>
</evidence>
<dbReference type="Proteomes" id="UP001254257">
    <property type="component" value="Unassembled WGS sequence"/>
</dbReference>
<dbReference type="InterPro" id="IPR000531">
    <property type="entry name" value="Beta-barrel_TonB"/>
</dbReference>
<feature type="domain" description="TonB-dependent receptor-like beta-barrel" evidence="13">
    <location>
        <begin position="3"/>
        <end position="396"/>
    </location>
</feature>
<name>A0ABU3SDK0_9HYPH</name>
<keyword evidence="10 12" id="KW-0472">Membrane</keyword>
<dbReference type="Gene3D" id="2.40.170.20">
    <property type="entry name" value="TonB-dependent receptor, beta-barrel domain"/>
    <property type="match status" value="1"/>
</dbReference>
<evidence type="ECO:0000313" key="14">
    <source>
        <dbReference type="EMBL" id="MDU0342877.1"/>
    </source>
</evidence>
<reference evidence="14 15" key="1">
    <citation type="submission" date="2023-09" db="EMBL/GenBank/DDBJ databases">
        <title>Whole genome shotgun sequencing (WGS) of Bosea sp. ZW T0_25, isolated from stored onions (Allium cepa).</title>
        <authorList>
            <person name="Stoll D.A."/>
            <person name="Huch M."/>
        </authorList>
    </citation>
    <scope>NUCLEOTIDE SEQUENCE [LARGE SCALE GENOMIC DNA]</scope>
    <source>
        <strain evidence="14 15">ZW T0_25</strain>
    </source>
</reference>
<keyword evidence="11 12" id="KW-0998">Cell outer membrane</keyword>
<evidence type="ECO:0000256" key="5">
    <source>
        <dbReference type="ARBA" id="ARBA00022692"/>
    </source>
</evidence>
<keyword evidence="8" id="KW-0406">Ion transport</keyword>
<evidence type="ECO:0000256" key="1">
    <source>
        <dbReference type="ARBA" id="ARBA00004571"/>
    </source>
</evidence>
<organism evidence="14 15">
    <name type="scientific">Bosea rubneri</name>
    <dbReference type="NCBI Taxonomy" id="3075434"/>
    <lineage>
        <taxon>Bacteria</taxon>
        <taxon>Pseudomonadati</taxon>
        <taxon>Pseudomonadota</taxon>
        <taxon>Alphaproteobacteria</taxon>
        <taxon>Hyphomicrobiales</taxon>
        <taxon>Boseaceae</taxon>
        <taxon>Bosea</taxon>
    </lineage>
</organism>
<keyword evidence="2 12" id="KW-0813">Transport</keyword>
<proteinExistence type="inferred from homology"/>
<dbReference type="Pfam" id="PF00593">
    <property type="entry name" value="TonB_dep_Rec_b-barrel"/>
    <property type="match status" value="1"/>
</dbReference>
<dbReference type="PROSITE" id="PS52016">
    <property type="entry name" value="TONB_DEPENDENT_REC_3"/>
    <property type="match status" value="1"/>
</dbReference>
<dbReference type="RefSeq" id="WP_316020630.1">
    <property type="nucleotide sequence ID" value="NZ_JAWDID010000051.1"/>
</dbReference>
<dbReference type="CDD" id="cd01347">
    <property type="entry name" value="ligand_gated_channel"/>
    <property type="match status" value="1"/>
</dbReference>
<keyword evidence="14" id="KW-0675">Receptor</keyword>
<sequence length="427" mass="46758">MTDPNYDGYEREQFGVGYIFEHRFNDTVKIGSRLRYGGLDSDFRVLQMAGPLTGNGLIPRHAAHAVERAYGLTTDNNVQLDFSTGPVTHTVLAGIDFRRTTSDFKFDLGAAQPLDVTNPRYGFPVGPFATYTDSEQKMQQLGVYLQDQISFGNFHALLGVRHDWADEESRNRLKNTTQTQSERAASYRTGLLYQFDNGIAPYVSYSTSFEPVIGVDASGKSFVPTEASQFEVGVKYKPDFMDALFTVSAFDITQNNVLTPGPVLGFNIQQGEIRSRGLEFEARGNVTPNLELIGALTLLNTEIAASNISPSVVGNRPQGIPDYFGSLWANYKFDAGALNGLTLGGGVRFVGASYADDANKVRAPGYTLIDAAIRYDLGAANAAWKGAEATLNVTNLLDKEYYSGCSTGFYCQVGNGRTVLAGLRYRW</sequence>
<keyword evidence="15" id="KW-1185">Reference proteome</keyword>
<dbReference type="PANTHER" id="PTHR32552">
    <property type="entry name" value="FERRICHROME IRON RECEPTOR-RELATED"/>
    <property type="match status" value="1"/>
</dbReference>
<evidence type="ECO:0000259" key="13">
    <source>
        <dbReference type="Pfam" id="PF00593"/>
    </source>
</evidence>